<proteinExistence type="predicted"/>
<feature type="non-terminal residue" evidence="1">
    <location>
        <position position="1"/>
    </location>
</feature>
<dbReference type="Proteomes" id="UP000269410">
    <property type="component" value="Unassembled WGS sequence"/>
</dbReference>
<sequence length="336" mass="39092">QQWWEKISTSKNIEKNKNELGKYRESLKPGDITLLGLITEGGQGLATANNGKYIGVLDGTKWAENVKKQRPEKLLLATEFCKKQNIKTKADAQQFLNALSEQEIRQLFDSLKEKYGRDVFGQGWLYRIVNKNEIANVDMLTDDEKLNGIAGTKTYVPYDKGDKDGNRWYAPTPYYIDWSRKNVKFLQTDPKARWQGYQFYFREGFCWTNILNPNATLIKTRIKQKSINDVGSMSLYSIICNLNDRYLVALLNSFIIFHFYRTFINYSVNIQINDIRQLPIIIPSADQLKQFEGIFNRAYDIQKSKFEGKISEVEAENQLEVIQKELDEMVEGMYMN</sequence>
<protein>
    <submittedName>
        <fullName evidence="1">DNA modification methylase</fullName>
    </submittedName>
</protein>
<dbReference type="GO" id="GO:0032259">
    <property type="term" value="P:methylation"/>
    <property type="evidence" value="ECO:0007669"/>
    <property type="project" value="UniProtKB-KW"/>
</dbReference>
<organism evidence="1 2">
    <name type="scientific">Candidatus Dojkabacteria bacterium</name>
    <dbReference type="NCBI Taxonomy" id="2099670"/>
    <lineage>
        <taxon>Bacteria</taxon>
        <taxon>Candidatus Dojkabacteria</taxon>
    </lineage>
</organism>
<reference evidence="1 2" key="1">
    <citation type="submission" date="2018-10" db="EMBL/GenBank/DDBJ databases">
        <title>Thermophilic Lithotrophy and Phototrophy in an Intertidal, Iron-rich, Geothermal Spring.</title>
        <authorList>
            <person name="Ward L.M."/>
            <person name="Idei A."/>
            <person name="Nakagawa M."/>
            <person name="Ueno Y."/>
            <person name="Fischer W."/>
            <person name="Mcglynn S.E."/>
        </authorList>
    </citation>
    <scope>NUCLEOTIDE SEQUENCE [LARGE SCALE GENOMIC DNA]</scope>
    <source>
        <strain evidence="1">J137</strain>
    </source>
</reference>
<evidence type="ECO:0000313" key="1">
    <source>
        <dbReference type="EMBL" id="RMD77069.1"/>
    </source>
</evidence>
<name>A0A3M0YYB0_9BACT</name>
<accession>A0A3M0YYB0</accession>
<comment type="caution">
    <text evidence="1">The sequence shown here is derived from an EMBL/GenBank/DDBJ whole genome shotgun (WGS) entry which is preliminary data.</text>
</comment>
<evidence type="ECO:0000313" key="2">
    <source>
        <dbReference type="Proteomes" id="UP000269410"/>
    </source>
</evidence>
<keyword evidence="1" id="KW-0489">Methyltransferase</keyword>
<dbReference type="EMBL" id="RFKV01000068">
    <property type="protein sequence ID" value="RMD77069.1"/>
    <property type="molecule type" value="Genomic_DNA"/>
</dbReference>
<dbReference type="AlphaFoldDB" id="A0A3M0YYB0"/>
<keyword evidence="1" id="KW-0808">Transferase</keyword>
<gene>
    <name evidence="1" type="ORF">D6810_02085</name>
</gene>
<dbReference type="GO" id="GO:0008168">
    <property type="term" value="F:methyltransferase activity"/>
    <property type="evidence" value="ECO:0007669"/>
    <property type="project" value="UniProtKB-KW"/>
</dbReference>